<name>A0A450SWJ7_9GAMM</name>
<dbReference type="NCBIfam" id="TIGR00057">
    <property type="entry name" value="L-threonylcarbamoyladenylate synthase"/>
    <property type="match status" value="1"/>
</dbReference>
<evidence type="ECO:0000256" key="1">
    <source>
        <dbReference type="ARBA" id="ARBA00004496"/>
    </source>
</evidence>
<keyword evidence="5" id="KW-0808">Transferase</keyword>
<dbReference type="PANTHER" id="PTHR17490:SF16">
    <property type="entry name" value="THREONYLCARBAMOYL-AMP SYNTHASE"/>
    <property type="match status" value="1"/>
</dbReference>
<dbReference type="PANTHER" id="PTHR17490">
    <property type="entry name" value="SUA5"/>
    <property type="match status" value="1"/>
</dbReference>
<evidence type="ECO:0000256" key="10">
    <source>
        <dbReference type="ARBA" id="ARBA00029774"/>
    </source>
</evidence>
<evidence type="ECO:0000256" key="11">
    <source>
        <dbReference type="ARBA" id="ARBA00048366"/>
    </source>
</evidence>
<keyword evidence="8" id="KW-0547">Nucleotide-binding</keyword>
<dbReference type="InterPro" id="IPR050156">
    <property type="entry name" value="TC-AMP_synthase_SUA5"/>
</dbReference>
<evidence type="ECO:0000256" key="3">
    <source>
        <dbReference type="ARBA" id="ARBA00012584"/>
    </source>
</evidence>
<dbReference type="EMBL" id="CAADEX010000072">
    <property type="protein sequence ID" value="VFJ58339.1"/>
    <property type="molecule type" value="Genomic_DNA"/>
</dbReference>
<dbReference type="Pfam" id="PF01300">
    <property type="entry name" value="Sua5_yciO_yrdC"/>
    <property type="match status" value="1"/>
</dbReference>
<protein>
    <recommendedName>
        <fullName evidence="10">L-threonylcarbamoyladenylate synthase</fullName>
        <ecNumber evidence="3">2.7.7.87</ecNumber>
    </recommendedName>
    <alternativeName>
        <fullName evidence="10">L-threonylcarbamoyladenylate synthase</fullName>
    </alternativeName>
</protein>
<reference evidence="13" key="1">
    <citation type="submission" date="2019-02" db="EMBL/GenBank/DDBJ databases">
        <authorList>
            <person name="Gruber-Vodicka R. H."/>
            <person name="Seah K. B. B."/>
        </authorList>
    </citation>
    <scope>NUCLEOTIDE SEQUENCE</scope>
    <source>
        <strain evidence="13">BECK_DK47</strain>
    </source>
</reference>
<sequence>MHPNDEIKRIVACLNGGGVVLMPTDTVYGLAALPARTRAVARIYALKDRPEGMNLPIMVDSVERLLVLGVAIGEAARRLLDSPLIPGALTLALGFRDRPIPDWLQGRDEVAVRIPDDKRLLEVLRQTGPLLVTSANRHGNPTPGALAEALAQLDGTVDLTIDGGQLSTAPSTLVNCRRNPPVIERVGTVSEAEIARYVK</sequence>
<evidence type="ECO:0000256" key="9">
    <source>
        <dbReference type="ARBA" id="ARBA00022840"/>
    </source>
</evidence>
<dbReference type="GO" id="GO:0000049">
    <property type="term" value="F:tRNA binding"/>
    <property type="evidence" value="ECO:0007669"/>
    <property type="project" value="TreeGrafter"/>
</dbReference>
<proteinExistence type="inferred from homology"/>
<dbReference type="Gene3D" id="3.90.870.10">
    <property type="entry name" value="DHBP synthase"/>
    <property type="match status" value="1"/>
</dbReference>
<comment type="subcellular location">
    <subcellularLocation>
        <location evidence="1">Cytoplasm</location>
    </subcellularLocation>
</comment>
<evidence type="ECO:0000256" key="7">
    <source>
        <dbReference type="ARBA" id="ARBA00022695"/>
    </source>
</evidence>
<comment type="similarity">
    <text evidence="2">Belongs to the SUA5 family.</text>
</comment>
<comment type="catalytic activity">
    <reaction evidence="11">
        <text>L-threonine + hydrogencarbonate + ATP = L-threonylcarbamoyladenylate + diphosphate + H2O</text>
        <dbReference type="Rhea" id="RHEA:36407"/>
        <dbReference type="ChEBI" id="CHEBI:15377"/>
        <dbReference type="ChEBI" id="CHEBI:17544"/>
        <dbReference type="ChEBI" id="CHEBI:30616"/>
        <dbReference type="ChEBI" id="CHEBI:33019"/>
        <dbReference type="ChEBI" id="CHEBI:57926"/>
        <dbReference type="ChEBI" id="CHEBI:73682"/>
        <dbReference type="EC" id="2.7.7.87"/>
    </reaction>
</comment>
<dbReference type="PROSITE" id="PS51163">
    <property type="entry name" value="YRDC"/>
    <property type="match status" value="1"/>
</dbReference>
<dbReference type="GO" id="GO:0008033">
    <property type="term" value="P:tRNA processing"/>
    <property type="evidence" value="ECO:0007669"/>
    <property type="project" value="UniProtKB-KW"/>
</dbReference>
<evidence type="ECO:0000313" key="13">
    <source>
        <dbReference type="EMBL" id="VFJ58339.1"/>
    </source>
</evidence>
<evidence type="ECO:0000256" key="5">
    <source>
        <dbReference type="ARBA" id="ARBA00022679"/>
    </source>
</evidence>
<dbReference type="InterPro" id="IPR017945">
    <property type="entry name" value="DHBP_synth_RibB-like_a/b_dom"/>
</dbReference>
<gene>
    <name evidence="13" type="ORF">BECKDK2373B_GA0170837_107227</name>
</gene>
<dbReference type="GO" id="GO:0005524">
    <property type="term" value="F:ATP binding"/>
    <property type="evidence" value="ECO:0007669"/>
    <property type="project" value="UniProtKB-KW"/>
</dbReference>
<dbReference type="GO" id="GO:0006450">
    <property type="term" value="P:regulation of translational fidelity"/>
    <property type="evidence" value="ECO:0007669"/>
    <property type="project" value="TreeGrafter"/>
</dbReference>
<organism evidence="13">
    <name type="scientific">Candidatus Kentrum sp. DK</name>
    <dbReference type="NCBI Taxonomy" id="2126562"/>
    <lineage>
        <taxon>Bacteria</taxon>
        <taxon>Pseudomonadati</taxon>
        <taxon>Pseudomonadota</taxon>
        <taxon>Gammaproteobacteria</taxon>
        <taxon>Candidatus Kentrum</taxon>
    </lineage>
</organism>
<dbReference type="GO" id="GO:0005737">
    <property type="term" value="C:cytoplasm"/>
    <property type="evidence" value="ECO:0007669"/>
    <property type="project" value="UniProtKB-SubCell"/>
</dbReference>
<keyword evidence="9" id="KW-0067">ATP-binding</keyword>
<keyword evidence="6" id="KW-0819">tRNA processing</keyword>
<dbReference type="SUPFAM" id="SSF55821">
    <property type="entry name" value="YrdC/RibB"/>
    <property type="match status" value="1"/>
</dbReference>
<evidence type="ECO:0000259" key="12">
    <source>
        <dbReference type="PROSITE" id="PS51163"/>
    </source>
</evidence>
<dbReference type="EC" id="2.7.7.87" evidence="3"/>
<dbReference type="AlphaFoldDB" id="A0A450SWJ7"/>
<feature type="domain" description="YrdC-like" evidence="12">
    <location>
        <begin position="4"/>
        <end position="189"/>
    </location>
</feature>
<evidence type="ECO:0000256" key="4">
    <source>
        <dbReference type="ARBA" id="ARBA00022490"/>
    </source>
</evidence>
<evidence type="ECO:0000256" key="2">
    <source>
        <dbReference type="ARBA" id="ARBA00007663"/>
    </source>
</evidence>
<dbReference type="GO" id="GO:0061710">
    <property type="term" value="F:L-threonylcarbamoyladenylate synthase"/>
    <property type="evidence" value="ECO:0007669"/>
    <property type="project" value="UniProtKB-EC"/>
</dbReference>
<dbReference type="GO" id="GO:0003725">
    <property type="term" value="F:double-stranded RNA binding"/>
    <property type="evidence" value="ECO:0007669"/>
    <property type="project" value="InterPro"/>
</dbReference>
<keyword evidence="4" id="KW-0963">Cytoplasm</keyword>
<evidence type="ECO:0000256" key="6">
    <source>
        <dbReference type="ARBA" id="ARBA00022694"/>
    </source>
</evidence>
<dbReference type="InterPro" id="IPR006070">
    <property type="entry name" value="Sua5-like_dom"/>
</dbReference>
<evidence type="ECO:0000256" key="8">
    <source>
        <dbReference type="ARBA" id="ARBA00022741"/>
    </source>
</evidence>
<accession>A0A450SWJ7</accession>
<keyword evidence="7" id="KW-0548">Nucleotidyltransferase</keyword>